<comment type="caution">
    <text evidence="2">The sequence shown here is derived from an EMBL/GenBank/DDBJ whole genome shotgun (WGS) entry which is preliminary data.</text>
</comment>
<dbReference type="SMART" id="SM00922">
    <property type="entry name" value="MR_MLE"/>
    <property type="match status" value="1"/>
</dbReference>
<evidence type="ECO:0000313" key="3">
    <source>
        <dbReference type="Proteomes" id="UP001158087"/>
    </source>
</evidence>
<dbReference type="Gene3D" id="3.20.20.120">
    <property type="entry name" value="Enolase-like C-terminal domain"/>
    <property type="match status" value="1"/>
</dbReference>
<dbReference type="PANTHER" id="PTHR48080:SF2">
    <property type="entry name" value="D-GALACTONATE DEHYDRATASE"/>
    <property type="match status" value="1"/>
</dbReference>
<dbReference type="GO" id="GO:0003824">
    <property type="term" value="F:catalytic activity"/>
    <property type="evidence" value="ECO:0007669"/>
    <property type="project" value="UniProtKB-ARBA"/>
</dbReference>
<proteinExistence type="predicted"/>
<protein>
    <submittedName>
        <fullName evidence="2">Mandelate racemase/muconate lactonizing enzyme family protein</fullName>
    </submittedName>
</protein>
<dbReference type="InterPro" id="IPR034593">
    <property type="entry name" value="DgoD-like"/>
</dbReference>
<dbReference type="Proteomes" id="UP001158087">
    <property type="component" value="Unassembled WGS sequence"/>
</dbReference>
<dbReference type="Gene3D" id="3.30.390.10">
    <property type="entry name" value="Enolase-like, N-terminal domain"/>
    <property type="match status" value="1"/>
</dbReference>
<evidence type="ECO:0000259" key="1">
    <source>
        <dbReference type="SMART" id="SM00922"/>
    </source>
</evidence>
<dbReference type="SUPFAM" id="SSF51604">
    <property type="entry name" value="Enolase C-terminal domain-like"/>
    <property type="match status" value="1"/>
</dbReference>
<dbReference type="AlphaFoldDB" id="A0AA42H2L3"/>
<accession>A0AA42H2L3</accession>
<reference evidence="2" key="1">
    <citation type="submission" date="2022-09" db="EMBL/GenBank/DDBJ databases">
        <title>Intensive care unit water sources are persistently colonized with multi-drug resistant bacteria and are the site of extensive horizontal gene transfer of antibiotic resistance genes.</title>
        <authorList>
            <person name="Diorio-Toth L."/>
        </authorList>
    </citation>
    <scope>NUCLEOTIDE SEQUENCE</scope>
    <source>
        <strain evidence="2">GD04153</strain>
    </source>
</reference>
<name>A0AA42H2L3_9HYPH</name>
<dbReference type="InterPro" id="IPR036849">
    <property type="entry name" value="Enolase-like_C_sf"/>
</dbReference>
<feature type="domain" description="Mandelate racemase/muconate lactonizing enzyme C-terminal" evidence="1">
    <location>
        <begin position="139"/>
        <end position="237"/>
    </location>
</feature>
<dbReference type="InterPro" id="IPR029065">
    <property type="entry name" value="Enolase_C-like"/>
</dbReference>
<dbReference type="PANTHER" id="PTHR48080">
    <property type="entry name" value="D-GALACTONATE DEHYDRATASE-RELATED"/>
    <property type="match status" value="1"/>
</dbReference>
<organism evidence="2 3">
    <name type="scientific">Brucella intermedia GD04153</name>
    <dbReference type="NCBI Taxonomy" id="2975438"/>
    <lineage>
        <taxon>Bacteria</taxon>
        <taxon>Pseudomonadati</taxon>
        <taxon>Pseudomonadota</taxon>
        <taxon>Alphaproteobacteria</taxon>
        <taxon>Hyphomicrobiales</taxon>
        <taxon>Brucellaceae</taxon>
        <taxon>Brucella/Ochrobactrum group</taxon>
        <taxon>Brucella</taxon>
    </lineage>
</organism>
<dbReference type="SUPFAM" id="SSF54826">
    <property type="entry name" value="Enolase N-terminal domain-like"/>
    <property type="match status" value="1"/>
</dbReference>
<dbReference type="SFLD" id="SFLDS00001">
    <property type="entry name" value="Enolase"/>
    <property type="match status" value="1"/>
</dbReference>
<dbReference type="Pfam" id="PF13378">
    <property type="entry name" value="MR_MLE_C"/>
    <property type="match status" value="1"/>
</dbReference>
<dbReference type="InterPro" id="IPR013342">
    <property type="entry name" value="Mandelate_racemase_C"/>
</dbReference>
<evidence type="ECO:0000313" key="2">
    <source>
        <dbReference type="EMBL" id="MDH0125974.1"/>
    </source>
</evidence>
<dbReference type="InterPro" id="IPR029017">
    <property type="entry name" value="Enolase-like_N"/>
</dbReference>
<dbReference type="EMBL" id="JAODYY010000009">
    <property type="protein sequence ID" value="MDH0125974.1"/>
    <property type="molecule type" value="Genomic_DNA"/>
</dbReference>
<gene>
    <name evidence="2" type="ORF">N7376_18470</name>
</gene>
<sequence>MTTIAQIEARSVCIPLQKPVQLGPITIAQRDYVVVRLVLSDGSEGYAYGYDRGLPLFDLVAKAARFYPGERAAERNRLRKLALGPTPAPRAAMIRGMSLCDIALWDAWCVSIGQPLSNVLGAVRDKVPVMPVIGYGMTAERAATEGANLAARGFKTIKCMIDGHDFGADKVVMEALAASLPAGVTFGIDAHWSWSNIDQALPWSRLAEKLGSAFVEDPFAPTQVHAIASLSSRLDIPLAVGEDVIDLSGFRDLAAAGGIVRVDASVSGGITGAVEAIAIARAFDRPVIPHVFAALHAELALAFDTVRCVEMIMPEVGADPIDQFFLSPPTVEGGNIIATQRPGAGLALDWDRLAPYTNRQEIFSK</sequence>